<feature type="signal peptide" evidence="1">
    <location>
        <begin position="1"/>
        <end position="29"/>
    </location>
</feature>
<dbReference type="Pfam" id="PF04402">
    <property type="entry name" value="SIMPL"/>
    <property type="match status" value="1"/>
</dbReference>
<sequence length="245" mass="25853">MYLSKQKRKWLSGIALCVGAGALVLPVSAQQVQDGSPRGGKWPQASLRAEASAEIAQDTVKVTLASEISEASQAAVAQALSKTLEGVMTEAKGDPKVKASSGNYRVWPMSNEKGKITNWRGRGEIILESADFAAASELAGKLSDRMPIANLAFSVSPQARAKQEQALLAQAVRAFGVRAQALTDAFGFARYTIRNIELSGAGAQYQPAPRMMAMAADKASAPLEGGSETVSVSIQGSIFLHTTQK</sequence>
<dbReference type="EMBL" id="FQXE01000015">
    <property type="protein sequence ID" value="SHI23766.1"/>
    <property type="molecule type" value="Genomic_DNA"/>
</dbReference>
<keyword evidence="1" id="KW-0732">Signal</keyword>
<proteinExistence type="predicted"/>
<evidence type="ECO:0000313" key="3">
    <source>
        <dbReference type="Proteomes" id="UP000184226"/>
    </source>
</evidence>
<dbReference type="PANTHER" id="PTHR34387">
    <property type="entry name" value="SLR1258 PROTEIN"/>
    <property type="match status" value="1"/>
</dbReference>
<gene>
    <name evidence="2" type="ORF">SAMN04488135_1156</name>
</gene>
<dbReference type="Gene3D" id="3.30.110.170">
    <property type="entry name" value="Protein of unknown function (DUF541), domain 1"/>
    <property type="match status" value="1"/>
</dbReference>
<dbReference type="InterPro" id="IPR052022">
    <property type="entry name" value="26kDa_periplasmic_antigen"/>
</dbReference>
<evidence type="ECO:0000256" key="1">
    <source>
        <dbReference type="SAM" id="SignalP"/>
    </source>
</evidence>
<evidence type="ECO:0000313" key="2">
    <source>
        <dbReference type="EMBL" id="SHI23766.1"/>
    </source>
</evidence>
<dbReference type="Proteomes" id="UP000184226">
    <property type="component" value="Unassembled WGS sequence"/>
</dbReference>
<dbReference type="GO" id="GO:0006974">
    <property type="term" value="P:DNA damage response"/>
    <property type="evidence" value="ECO:0007669"/>
    <property type="project" value="TreeGrafter"/>
</dbReference>
<dbReference type="PANTHER" id="PTHR34387:SF1">
    <property type="entry name" value="PERIPLASMIC IMMUNOGENIC PROTEIN"/>
    <property type="match status" value="1"/>
</dbReference>
<accession>A0A1M5ZHN0</accession>
<dbReference type="InterPro" id="IPR007497">
    <property type="entry name" value="SIMPL/DUF541"/>
</dbReference>
<dbReference type="Gene3D" id="3.30.70.2970">
    <property type="entry name" value="Protein of unknown function (DUF541), domain 2"/>
    <property type="match status" value="1"/>
</dbReference>
<dbReference type="RefSeq" id="WP_073107569.1">
    <property type="nucleotide sequence ID" value="NZ_FQXE01000015.1"/>
</dbReference>
<feature type="chain" id="PRO_5013314037" evidence="1">
    <location>
        <begin position="30"/>
        <end position="245"/>
    </location>
</feature>
<organism evidence="2 3">
    <name type="scientific">Pollutimonas bauzanensis</name>
    <dbReference type="NCBI Taxonomy" id="658167"/>
    <lineage>
        <taxon>Bacteria</taxon>
        <taxon>Pseudomonadati</taxon>
        <taxon>Pseudomonadota</taxon>
        <taxon>Betaproteobacteria</taxon>
        <taxon>Burkholderiales</taxon>
        <taxon>Alcaligenaceae</taxon>
        <taxon>Pollutimonas</taxon>
    </lineage>
</organism>
<dbReference type="AlphaFoldDB" id="A0A1M5ZHN0"/>
<reference evidence="2 3" key="1">
    <citation type="submission" date="2016-11" db="EMBL/GenBank/DDBJ databases">
        <authorList>
            <person name="Jaros S."/>
            <person name="Januszkiewicz K."/>
            <person name="Wedrychowicz H."/>
        </authorList>
    </citation>
    <scope>NUCLEOTIDE SEQUENCE [LARGE SCALE GENOMIC DNA]</scope>
    <source>
        <strain evidence="2 3">CGMCC 1.10190</strain>
    </source>
</reference>
<keyword evidence="3" id="KW-1185">Reference proteome</keyword>
<protein>
    <submittedName>
        <fullName evidence="2">Predicted secreted protein</fullName>
    </submittedName>
</protein>
<dbReference type="STRING" id="658167.SAMN04488135_1156"/>
<name>A0A1M5ZHN0_9BURK</name>